<dbReference type="Pfam" id="PF02666">
    <property type="entry name" value="PS_Dcarbxylase"/>
    <property type="match status" value="1"/>
</dbReference>
<feature type="compositionally biased region" description="Gly residues" evidence="10">
    <location>
        <begin position="817"/>
        <end position="828"/>
    </location>
</feature>
<evidence type="ECO:0000256" key="7">
    <source>
        <dbReference type="ARBA" id="ARBA00023239"/>
    </source>
</evidence>
<feature type="domain" description="C2" evidence="11">
    <location>
        <begin position="1217"/>
        <end position="1343"/>
    </location>
</feature>
<evidence type="ECO:0000256" key="6">
    <source>
        <dbReference type="ARBA" id="ARBA00023209"/>
    </source>
</evidence>
<keyword evidence="9" id="KW-0670">Pyruvate</keyword>
<dbReference type="InterPro" id="IPR033179">
    <property type="entry name" value="PSD_type2_pro"/>
</dbReference>
<comment type="caution">
    <text evidence="12">The sequence shown here is derived from an EMBL/GenBank/DDBJ whole genome shotgun (WGS) entry which is preliminary data.</text>
</comment>
<evidence type="ECO:0000259" key="11">
    <source>
        <dbReference type="PROSITE" id="PS50004"/>
    </source>
</evidence>
<dbReference type="PANTHER" id="PTHR10067">
    <property type="entry name" value="PHOSPHATIDYLSERINE DECARBOXYLASE"/>
    <property type="match status" value="1"/>
</dbReference>
<evidence type="ECO:0000313" key="13">
    <source>
        <dbReference type="Proteomes" id="UP000717515"/>
    </source>
</evidence>
<feature type="compositionally biased region" description="Polar residues" evidence="10">
    <location>
        <begin position="34"/>
        <end position="46"/>
    </location>
</feature>
<name>A0A9P7ZXD4_MORAP</name>
<keyword evidence="7" id="KW-0456">Lyase</keyword>
<dbReference type="InterPro" id="IPR003817">
    <property type="entry name" value="PS_Dcarbxylase"/>
</dbReference>
<feature type="region of interest" description="Disordered" evidence="10">
    <location>
        <begin position="34"/>
        <end position="96"/>
    </location>
</feature>
<dbReference type="EMBL" id="JAIFTL010000306">
    <property type="protein sequence ID" value="KAG9320283.1"/>
    <property type="molecule type" value="Genomic_DNA"/>
</dbReference>
<reference evidence="12" key="1">
    <citation type="submission" date="2021-07" db="EMBL/GenBank/DDBJ databases">
        <title>Draft genome of Mortierella alpina, strain LL118, isolated from an aspen leaf litter sample.</title>
        <authorList>
            <person name="Yang S."/>
            <person name="Vinatzer B.A."/>
        </authorList>
    </citation>
    <scope>NUCLEOTIDE SEQUENCE</scope>
    <source>
        <strain evidence="12">LL118</strain>
    </source>
</reference>
<feature type="compositionally biased region" description="Polar residues" evidence="10">
    <location>
        <begin position="250"/>
        <end position="265"/>
    </location>
</feature>
<dbReference type="PROSITE" id="PS50004">
    <property type="entry name" value="C2"/>
    <property type="match status" value="2"/>
</dbReference>
<dbReference type="InterPro" id="IPR000008">
    <property type="entry name" value="C2_dom"/>
</dbReference>
<evidence type="ECO:0000256" key="2">
    <source>
        <dbReference type="ARBA" id="ARBA00022793"/>
    </source>
</evidence>
<keyword evidence="3" id="KW-0443">Lipid metabolism</keyword>
<feature type="region of interest" description="Disordered" evidence="10">
    <location>
        <begin position="1488"/>
        <end position="1507"/>
    </location>
</feature>
<dbReference type="Pfam" id="PF00168">
    <property type="entry name" value="C2"/>
    <property type="match status" value="2"/>
</dbReference>
<feature type="region of interest" description="Disordered" evidence="10">
    <location>
        <begin position="116"/>
        <end position="140"/>
    </location>
</feature>
<proteinExistence type="inferred from homology"/>
<evidence type="ECO:0000256" key="3">
    <source>
        <dbReference type="ARBA" id="ARBA00023098"/>
    </source>
</evidence>
<dbReference type="HAMAP" id="MF_00663">
    <property type="entry name" value="PS_decarb_PSD_B_type2"/>
    <property type="match status" value="1"/>
</dbReference>
<feature type="region of interest" description="Disordered" evidence="10">
    <location>
        <begin position="802"/>
        <end position="832"/>
    </location>
</feature>
<feature type="region of interest" description="Disordered" evidence="10">
    <location>
        <begin position="424"/>
        <end position="460"/>
    </location>
</feature>
<dbReference type="Proteomes" id="UP000717515">
    <property type="component" value="Unassembled WGS sequence"/>
</dbReference>
<evidence type="ECO:0000256" key="10">
    <source>
        <dbReference type="SAM" id="MobiDB-lite"/>
    </source>
</evidence>
<gene>
    <name evidence="12" type="ORF">KVV02_005901</name>
</gene>
<keyword evidence="1" id="KW-0444">Lipid biosynthesis</keyword>
<evidence type="ECO:0000256" key="4">
    <source>
        <dbReference type="ARBA" id="ARBA00023136"/>
    </source>
</evidence>
<dbReference type="SUPFAM" id="SSF49562">
    <property type="entry name" value="C2 domain (Calcium/lipid-binding domain, CaLB)"/>
    <property type="match status" value="2"/>
</dbReference>
<accession>A0A9P7ZXD4</accession>
<feature type="compositionally biased region" description="Polar residues" evidence="10">
    <location>
        <begin position="968"/>
        <end position="981"/>
    </location>
</feature>
<sequence length="1935" mass="216114">SRELVQSKFVTIRTHLENTAQLIRMGLTGNLDSQGQQLHQTRLAQSHQDDDQGSSLRYVDANCAEESEEHRLRKTSKRRADLEHPNAKTGGPTHGIHSTTSTPFSAQEFSLDHDQPQEAQSPINGIRMQDGHPSSAFDNDKLSSENVQLFLDHDGSASEFHMTFKPSLLLKRFQAWTGTMESHGTLSMPCNESNDSGFSAKHEDPSILNELGEILSSKGLDLDAYMHLCSRHRPRSLSYSMSELSSSTLGNENAGSTDMPESNISGKKDEPDLLDEYCTLDESSQETISRSEQEQDTVMRLPRILSWFVSSQDTASADTAAQESHTCCPGPDFILQDTTMDCEADSFQATAQGTLRDIWTTLDKQQQQRLMLTLVKMLVGIWNNFDILSHNELRGSLEPSKDARCDDPLEPLLEQCGVRQYASSLQQLPPRRASHRSPFSDRGQSSSPRRREGSAGRTPVRVSAAERLAILEDEFLNRSFLDAFMHATAPSPSGNGLSPDNIVSVFDDNLIPVPQELSQPEKRRRIDSKQDEYPQRSASHGRSAREEGMSRILNSQGSSQQMTTTSAEVLEFMASQKSRYVVTPADGDVSAGTGMRRFDFSMDDLLVAVTNETYPQDGSGQLCPSEYSQCDIVGVSRWKASDGTRTLESQTPRGNNVYQVRARKSAYPLVHLFSLPDIFCPVELGGQCSVKNLDSGGIAGEFVRMLGHHSLEAGEFMTDTLPDKERVLYHRWMAAWHERSPLAPKASKMRFELMRMVSRHKLAGAGHEAQWEHLNTARTLDNNDDDDRNSDEEGAGVELEGAAPQPYKPLCPIQQGHGHGQQPSGGGVSSPVAANLKARCSRCVDKEREQEMTSEDKAWFESTAQFLDEVQAEEKRRWEQQEICRRSRTQRDQALDHIARRLGLGKQWTKQGQALGLPLGAFGVPSTDGTTEAVDETGDSLGGRPKPTWFLSAKEREIMRNHLFGQSDQAAVSAGQSNPGTQPGAGTHAPLSAEEEDVSVVMRIHISQARDLAAKDFNGFSDPYVKVTVGGHKFTTKVIHKTLNPVWNAAFDFDLETQSVPDQIRLAFWDKDRIGKDDFMGVVDLPFDDASLWADTVPKHFDDRDNMATHYNIATVQSGIFTNATTTIGPKWYTLASLPGKSSNVSGEVEIKFGFIDTKLAPIHEGSRADCQRIWATLTSGRNKLGLGQRMFRDSDNRSISMADIPMASGETDASLEPSEVRQDTSSSTATSSNNTLHGIVFMEVTSAANLPRLHNVTRTGFDMDPFVVISFGKYIFRTRVVRHNLNPVWKAKLMFRVHHGEESFKVKYSIHDWDKMSGNDHVGVAFMEINRLIQAAGDRDTAPVETILPPTNGTPQEAPDPDMNDYVLDVELASDIKIATEGTRLDVRAKFVPYTTLRRRFWLGLAKAYDADSYQRGTYSRVLIQTMLEGLGSTLSGKTIDSFFAPFHKDPEHDELTFDELYERLERQVRVNDRTEIIEQPVAKTKKWFRRSQPPPPNPLEAGVKDNVEELEEDKEDSELYMHLTRNQLPREASPEAVDMVEPTEADFDPQISEGEHVIRISTCPICHDANLGHKLETDVITHIAVCSGNDGFNLDKLILGDFVTEANAQRKWITKVVKSLGYGRYVVGKSNANIIVQDRATGAMTEEKMPTFIRLGIRLLYKSPANKIRVNKILADMSRKQGLKFNDPRSTRDIEPFIRFHHLESQMKEVLEPIQNFKNFNEFFYRKLKHNARTLGSPGDERVAVSVADCRMTCFQTIEDATKFWIKGAQFTVGRLLNDEVLAKKYDGGSLAIFRLAPQDYHRYHIPVKGVLSEPKPIEGEYYTVNPMAIRSQLDVYGENKRVVSTIESKEFGTVAYVAIGAMMVGSIVLTTEAGQEVERMDEHGYFAFGGSTIVVLFEPGTIQFDEDLVRSSKEQIEMLVKVGMRIGTSTKV</sequence>
<feature type="region of interest" description="Disordered" evidence="10">
    <location>
        <begin position="968"/>
        <end position="990"/>
    </location>
</feature>
<evidence type="ECO:0000313" key="12">
    <source>
        <dbReference type="EMBL" id="KAG9320283.1"/>
    </source>
</evidence>
<feature type="region of interest" description="Disordered" evidence="10">
    <location>
        <begin position="1209"/>
        <end position="1233"/>
    </location>
</feature>
<dbReference type="PANTHER" id="PTHR10067:SF17">
    <property type="entry name" value="PHOSPHATIDYLSERINE DECARBOXYLASE PROENZYME 2"/>
    <property type="match status" value="1"/>
</dbReference>
<dbReference type="GO" id="GO:0008654">
    <property type="term" value="P:phospholipid biosynthetic process"/>
    <property type="evidence" value="ECO:0007669"/>
    <property type="project" value="UniProtKB-KW"/>
</dbReference>
<feature type="region of interest" description="Disordered" evidence="10">
    <location>
        <begin position="513"/>
        <end position="547"/>
    </location>
</feature>
<dbReference type="SMART" id="SM00239">
    <property type="entry name" value="C2"/>
    <property type="match status" value="2"/>
</dbReference>
<organism evidence="12 13">
    <name type="scientific">Mortierella alpina</name>
    <name type="common">Oleaginous fungus</name>
    <name type="synonym">Mortierella renispora</name>
    <dbReference type="NCBI Taxonomy" id="64518"/>
    <lineage>
        <taxon>Eukaryota</taxon>
        <taxon>Fungi</taxon>
        <taxon>Fungi incertae sedis</taxon>
        <taxon>Mucoromycota</taxon>
        <taxon>Mortierellomycotina</taxon>
        <taxon>Mortierellomycetes</taxon>
        <taxon>Mortierellales</taxon>
        <taxon>Mortierellaceae</taxon>
        <taxon>Mortierella</taxon>
    </lineage>
</organism>
<evidence type="ECO:0000256" key="8">
    <source>
        <dbReference type="ARBA" id="ARBA00023264"/>
    </source>
</evidence>
<dbReference type="PRINTS" id="PR00360">
    <property type="entry name" value="C2DOMAIN"/>
</dbReference>
<dbReference type="GO" id="GO:0004609">
    <property type="term" value="F:phosphatidylserine decarboxylase activity"/>
    <property type="evidence" value="ECO:0007669"/>
    <property type="project" value="InterPro"/>
</dbReference>
<dbReference type="Gene3D" id="2.60.40.150">
    <property type="entry name" value="C2 domain"/>
    <property type="match status" value="2"/>
</dbReference>
<feature type="region of interest" description="Disordered" evidence="10">
    <location>
        <begin position="241"/>
        <end position="271"/>
    </location>
</feature>
<keyword evidence="5" id="KW-0865">Zymogen</keyword>
<feature type="domain" description="C2" evidence="11">
    <location>
        <begin position="983"/>
        <end position="1101"/>
    </location>
</feature>
<protein>
    <recommendedName>
        <fullName evidence="11">C2 domain-containing protein</fullName>
    </recommendedName>
</protein>
<evidence type="ECO:0000256" key="9">
    <source>
        <dbReference type="ARBA" id="ARBA00023317"/>
    </source>
</evidence>
<keyword evidence="6" id="KW-0594">Phospholipid biosynthesis</keyword>
<evidence type="ECO:0000256" key="5">
    <source>
        <dbReference type="ARBA" id="ARBA00023145"/>
    </source>
</evidence>
<feature type="non-terminal residue" evidence="12">
    <location>
        <position position="1"/>
    </location>
</feature>
<evidence type="ECO:0000256" key="1">
    <source>
        <dbReference type="ARBA" id="ARBA00022516"/>
    </source>
</evidence>
<keyword evidence="2" id="KW-0210">Decarboxylase</keyword>
<dbReference type="InterPro" id="IPR035892">
    <property type="entry name" value="C2_domain_sf"/>
</dbReference>
<keyword evidence="8" id="KW-1208">Phospholipid metabolism</keyword>
<keyword evidence="4" id="KW-0472">Membrane</keyword>